<organism evidence="1 2">
    <name type="scientific">Citrus sinensis</name>
    <name type="common">Sweet orange</name>
    <name type="synonym">Citrus aurantium var. sinensis</name>
    <dbReference type="NCBI Taxonomy" id="2711"/>
    <lineage>
        <taxon>Eukaryota</taxon>
        <taxon>Viridiplantae</taxon>
        <taxon>Streptophyta</taxon>
        <taxon>Embryophyta</taxon>
        <taxon>Tracheophyta</taxon>
        <taxon>Spermatophyta</taxon>
        <taxon>Magnoliopsida</taxon>
        <taxon>eudicotyledons</taxon>
        <taxon>Gunneridae</taxon>
        <taxon>Pentapetalae</taxon>
        <taxon>rosids</taxon>
        <taxon>malvids</taxon>
        <taxon>Sapindales</taxon>
        <taxon>Rutaceae</taxon>
        <taxon>Aurantioideae</taxon>
        <taxon>Citrus</taxon>
    </lineage>
</organism>
<reference evidence="2" key="1">
    <citation type="journal article" date="2023" name="Hortic. Res.">
        <title>A chromosome-level phased genome enabling allele-level studies in sweet orange: a case study on citrus Huanglongbing tolerance.</title>
        <authorList>
            <person name="Wu B."/>
            <person name="Yu Q."/>
            <person name="Deng Z."/>
            <person name="Duan Y."/>
            <person name="Luo F."/>
            <person name="Gmitter F. Jr."/>
        </authorList>
    </citation>
    <scope>NUCLEOTIDE SEQUENCE [LARGE SCALE GENOMIC DNA]</scope>
    <source>
        <strain evidence="2">cv. Valencia</strain>
    </source>
</reference>
<evidence type="ECO:0000313" key="2">
    <source>
        <dbReference type="Proteomes" id="UP000829398"/>
    </source>
</evidence>
<gene>
    <name evidence="1" type="ORF">KPL71_018715</name>
</gene>
<dbReference type="EMBL" id="CM039175">
    <property type="protein sequence ID" value="KAH9738237.1"/>
    <property type="molecule type" value="Genomic_DNA"/>
</dbReference>
<keyword evidence="1" id="KW-0132">Cell division</keyword>
<comment type="caution">
    <text evidence="1">The sequence shown here is derived from an EMBL/GenBank/DDBJ whole genome shotgun (WGS) entry which is preliminary data.</text>
</comment>
<dbReference type="Proteomes" id="UP000829398">
    <property type="component" value="Chromosome 6"/>
</dbReference>
<keyword evidence="1" id="KW-0131">Cell cycle</keyword>
<proteinExistence type="predicted"/>
<protein>
    <submittedName>
        <fullName evidence="1">Cell division protein FtsZ</fullName>
    </submittedName>
</protein>
<evidence type="ECO:0000313" key="1">
    <source>
        <dbReference type="EMBL" id="KAH9738237.1"/>
    </source>
</evidence>
<sequence>MATCMSPCFTPSDTRAMGVLTVFGGRVSMENHLGRVNGLKMSDNKNGYLGTGQKSTFTQFRCSANSQSVSSYHNKDPFLNLHPEVSLLRGEGTNTISNPRKDSPSGSVTESIEEASSPSSYNEAKIKVIGVGGGGSNAVNRMIESAMKGVEFWIVNTDVQAMRMSPVFPENRLQIGQELTRGLGAGGNPEIGMNAAKESKESIEEALFGADMVFVTAGMGGGTGTGGAPVIAGVAKSMGILTVGIVTTPFSFEGRRRAVQAQEGIASLRDNVDTLIVIPNDKLLTAVSQSTPVTEAFNLADDILRQGVRGISDIITIPGLVNVDFADVRAIMANAGSSLMGIGTATGKTRARDAALNAIQSPLLDIGIERATGIVWNITGGSDLTLFEVNAAAEVIYDLVDPTANLIFGAVIDPSLSGQVSITLIATGFKRQEESEGRPLQVTLHSISRSHSLPFTFANLEWLLSNAGKSASTGRCCLWNKQATFLFQ</sequence>
<name>A0ACB8JZP2_CITSI</name>
<accession>A0ACB8JZP2</accession>
<keyword evidence="2" id="KW-1185">Reference proteome</keyword>